<organism evidence="1 2">
    <name type="scientific">Mycena maculata</name>
    <dbReference type="NCBI Taxonomy" id="230809"/>
    <lineage>
        <taxon>Eukaryota</taxon>
        <taxon>Fungi</taxon>
        <taxon>Dikarya</taxon>
        <taxon>Basidiomycota</taxon>
        <taxon>Agaricomycotina</taxon>
        <taxon>Agaricomycetes</taxon>
        <taxon>Agaricomycetidae</taxon>
        <taxon>Agaricales</taxon>
        <taxon>Marasmiineae</taxon>
        <taxon>Mycenaceae</taxon>
        <taxon>Mycena</taxon>
    </lineage>
</organism>
<name>A0AAD7IT64_9AGAR</name>
<evidence type="ECO:0000313" key="1">
    <source>
        <dbReference type="EMBL" id="KAJ7750045.1"/>
    </source>
</evidence>
<keyword evidence="2" id="KW-1185">Reference proteome</keyword>
<protein>
    <submittedName>
        <fullName evidence="1">Uncharacterized protein</fullName>
    </submittedName>
</protein>
<proteinExistence type="predicted"/>
<gene>
    <name evidence="1" type="ORF">DFH07DRAFT_775188</name>
</gene>
<evidence type="ECO:0000313" key="2">
    <source>
        <dbReference type="Proteomes" id="UP001215280"/>
    </source>
</evidence>
<accession>A0AAD7IT64</accession>
<dbReference type="EMBL" id="JARJLG010000083">
    <property type="protein sequence ID" value="KAJ7750045.1"/>
    <property type="molecule type" value="Genomic_DNA"/>
</dbReference>
<comment type="caution">
    <text evidence="1">The sequence shown here is derived from an EMBL/GenBank/DDBJ whole genome shotgun (WGS) entry which is preliminary data.</text>
</comment>
<reference evidence="1" key="1">
    <citation type="submission" date="2023-03" db="EMBL/GenBank/DDBJ databases">
        <title>Massive genome expansion in bonnet fungi (Mycena s.s.) driven by repeated elements and novel gene families across ecological guilds.</title>
        <authorList>
            <consortium name="Lawrence Berkeley National Laboratory"/>
            <person name="Harder C.B."/>
            <person name="Miyauchi S."/>
            <person name="Viragh M."/>
            <person name="Kuo A."/>
            <person name="Thoen E."/>
            <person name="Andreopoulos B."/>
            <person name="Lu D."/>
            <person name="Skrede I."/>
            <person name="Drula E."/>
            <person name="Henrissat B."/>
            <person name="Morin E."/>
            <person name="Kohler A."/>
            <person name="Barry K."/>
            <person name="LaButti K."/>
            <person name="Morin E."/>
            <person name="Salamov A."/>
            <person name="Lipzen A."/>
            <person name="Mereny Z."/>
            <person name="Hegedus B."/>
            <person name="Baldrian P."/>
            <person name="Stursova M."/>
            <person name="Weitz H."/>
            <person name="Taylor A."/>
            <person name="Grigoriev I.V."/>
            <person name="Nagy L.G."/>
            <person name="Martin F."/>
            <person name="Kauserud H."/>
        </authorList>
    </citation>
    <scope>NUCLEOTIDE SEQUENCE</scope>
    <source>
        <strain evidence="1">CBHHK188m</strain>
    </source>
</reference>
<dbReference type="Proteomes" id="UP001215280">
    <property type="component" value="Unassembled WGS sequence"/>
</dbReference>
<dbReference type="AlphaFoldDB" id="A0AAD7IT64"/>
<sequence length="115" mass="12934">MLFFTATLCSSFLAEPPVFLLLANLVASPFRMPWPLYTAHIRSYRLDGVPDVQHQYRHFIQVLQNATKSTTTPALSQEWKSLAQNKTFACITNFTGVTNDTFSEYPKEGGTGKIT</sequence>